<dbReference type="InterPro" id="IPR049430">
    <property type="entry name" value="UvsW_N_sf"/>
</dbReference>
<gene>
    <name evidence="2" type="ORF">EHEKIMEA_00217</name>
</gene>
<keyword evidence="3" id="KW-1185">Reference proteome</keyword>
<dbReference type="Proteomes" id="UP000832072">
    <property type="component" value="Segment"/>
</dbReference>
<dbReference type="Pfam" id="PF04851">
    <property type="entry name" value="ResIII"/>
    <property type="match status" value="1"/>
</dbReference>
<dbReference type="SUPFAM" id="SSF52540">
    <property type="entry name" value="P-loop containing nucleoside triphosphate hydrolases"/>
    <property type="match status" value="2"/>
</dbReference>
<dbReference type="Pfam" id="PF00271">
    <property type="entry name" value="Helicase_C"/>
    <property type="match status" value="1"/>
</dbReference>
<dbReference type="InterPro" id="IPR050742">
    <property type="entry name" value="Helicase_Restrict-Modif_Enz"/>
</dbReference>
<dbReference type="PANTHER" id="PTHR47396:SF1">
    <property type="entry name" value="ATP-DEPENDENT HELICASE IRC3-RELATED"/>
    <property type="match status" value="1"/>
</dbReference>
<dbReference type="InterPro" id="IPR049409">
    <property type="entry name" value="UvsW_N"/>
</dbReference>
<dbReference type="InterPro" id="IPR001650">
    <property type="entry name" value="Helicase_C-like"/>
</dbReference>
<dbReference type="Gene3D" id="3.40.50.300">
    <property type="entry name" value="P-loop containing nucleotide triphosphate hydrolases"/>
    <property type="match status" value="2"/>
</dbReference>
<evidence type="ECO:0000313" key="3">
    <source>
        <dbReference type="Proteomes" id="UP000832072"/>
    </source>
</evidence>
<evidence type="ECO:0000313" key="2">
    <source>
        <dbReference type="EMBL" id="UNY47099.1"/>
    </source>
</evidence>
<dbReference type="SMART" id="SM00487">
    <property type="entry name" value="DEXDc"/>
    <property type="match status" value="1"/>
</dbReference>
<reference evidence="2 3" key="1">
    <citation type="submission" date="2022-02" db="EMBL/GenBank/DDBJ databases">
        <authorList>
            <person name="Tian F."/>
            <person name="Li J."/>
            <person name="Li F."/>
            <person name="Tong Y."/>
        </authorList>
    </citation>
    <scope>NUCLEOTIDE SEQUENCE [LARGE SCALE GENOMIC DNA]</scope>
</reference>
<dbReference type="InterPro" id="IPR027417">
    <property type="entry name" value="P-loop_NTPase"/>
</dbReference>
<dbReference type="PANTHER" id="PTHR47396">
    <property type="entry name" value="TYPE I RESTRICTION ENZYME ECOKI R PROTEIN"/>
    <property type="match status" value="1"/>
</dbReference>
<organism evidence="2 3">
    <name type="scientific">Cronobacter phage LPCS28</name>
    <dbReference type="NCBI Taxonomy" id="2924885"/>
    <lineage>
        <taxon>Viruses</taxon>
        <taxon>Duplodnaviria</taxon>
        <taxon>Heunggongvirae</taxon>
        <taxon>Uroviricota</taxon>
        <taxon>Caudoviricetes</taxon>
        <taxon>Pantevenvirales</taxon>
        <taxon>Straboviridae</taxon>
        <taxon>Nanhuvirus</taxon>
        <taxon>Nanhuvirus LPCS28</taxon>
    </lineage>
</organism>
<evidence type="ECO:0000259" key="1">
    <source>
        <dbReference type="PROSITE" id="PS51192"/>
    </source>
</evidence>
<dbReference type="GO" id="GO:0003677">
    <property type="term" value="F:DNA binding"/>
    <property type="evidence" value="ECO:0007669"/>
    <property type="project" value="InterPro"/>
</dbReference>
<dbReference type="PROSITE" id="PS51192">
    <property type="entry name" value="HELICASE_ATP_BIND_1"/>
    <property type="match status" value="1"/>
</dbReference>
<protein>
    <recommendedName>
        <fullName evidence="1">Helicase ATP-binding domain-containing protein</fullName>
    </recommendedName>
</protein>
<dbReference type="InterPro" id="IPR014001">
    <property type="entry name" value="Helicase_ATP-bd"/>
</dbReference>
<sequence length="500" mass="57344">MKYDIKVLFQDYSHAKIEASNSLIMEIREYFSFDVEGARFNPKFKWGSWDGKIRLMDNNGNLPIGLVSMLVKFANENDYNIYVDDSFQPEHMMTRPEFDSWIEKLKIYAGQNEIKPYYYQADSVFEAINGQRRTLNLPTSAGKSLIQSLIARWYCENLEGKILMIVPTTALVDQMIDDFTDYRLFPRQAMLGIRGGTKRDSDALVYVSTWQTACKQPAEWFKQFGCLMVDECHLATGAQIGKIVKNMVHCRFKFGLSGSLKDGKSNVLQYIGMFGQVFRPVTTKTLMEEGQVSELKINSVFLRYTDEESVIMKGSDYQKEIKYITEHKKRNAWICRLALKLASKNENSVIMFKNIKHGKLLYEALSKKHDKVFYVSGETDTDTRTALKKAAELDSGMIIVASYGVMSTGISIKNLHHVVFAHPIKSKILVLQSIGRVLRLHGSKAVATLWDIVDDMAVKTKSKTAKKKYSHLNYGMKHGLDRIQRYNDEKFDYHMAEVIL</sequence>
<dbReference type="Pfam" id="PF21241">
    <property type="entry name" value="UvsW_N"/>
    <property type="match status" value="1"/>
</dbReference>
<dbReference type="GO" id="GO:0005524">
    <property type="term" value="F:ATP binding"/>
    <property type="evidence" value="ECO:0007669"/>
    <property type="project" value="InterPro"/>
</dbReference>
<dbReference type="InterPro" id="IPR006935">
    <property type="entry name" value="Helicase/UvrB_N"/>
</dbReference>
<proteinExistence type="predicted"/>
<dbReference type="EMBL" id="OM638103">
    <property type="protein sequence ID" value="UNY47099.1"/>
    <property type="molecule type" value="Genomic_DNA"/>
</dbReference>
<dbReference type="GO" id="GO:0016787">
    <property type="term" value="F:hydrolase activity"/>
    <property type="evidence" value="ECO:0007669"/>
    <property type="project" value="InterPro"/>
</dbReference>
<accession>A0AAE9GD56</accession>
<dbReference type="SMART" id="SM00490">
    <property type="entry name" value="HELICc"/>
    <property type="match status" value="1"/>
</dbReference>
<dbReference type="Gene3D" id="3.30.780.20">
    <property type="match status" value="1"/>
</dbReference>
<feature type="domain" description="Helicase ATP-binding" evidence="1">
    <location>
        <begin position="124"/>
        <end position="278"/>
    </location>
</feature>
<name>A0AAE9GD56_9CAUD</name>